<evidence type="ECO:0000313" key="1">
    <source>
        <dbReference type="Ensembl" id="ENSOARP00020058667.1"/>
    </source>
</evidence>
<name>A0AC11EGY4_SHEEP</name>
<organism evidence="1">
    <name type="scientific">Ovis aries</name>
    <name type="common">Sheep</name>
    <dbReference type="NCBI Taxonomy" id="9940"/>
    <lineage>
        <taxon>Eukaryota</taxon>
        <taxon>Metazoa</taxon>
        <taxon>Chordata</taxon>
        <taxon>Craniata</taxon>
        <taxon>Vertebrata</taxon>
        <taxon>Euteleostomi</taxon>
        <taxon>Mammalia</taxon>
        <taxon>Eutheria</taxon>
        <taxon>Laurasiatheria</taxon>
        <taxon>Artiodactyla</taxon>
        <taxon>Ruminantia</taxon>
        <taxon>Pecora</taxon>
        <taxon>Bovidae</taxon>
        <taxon>Caprinae</taxon>
        <taxon>Ovis</taxon>
    </lineage>
</organism>
<proteinExistence type="predicted"/>
<sequence length="246" mass="28077">MAAAAGAAWGGQSVARAGSGIAGAGESESPFHRRDNLSGVETRATGPHRPSEPRSLRLRSEDSTKGGSWRAIVFFLLREYKVVGRCLPTPKCHTPPLYRMRIFAPNHVVAKSRFWYFVSQLKKMKKSSGEIVYCGQVFEKSPLRVKNFGIWLRYDSRSGTHNMYREYRDLTTAGAVTQCYRDMGARHRARAHSIQIMKVEEIAASKCRRPAVKQFHDSKIKFPLPHRVLRRQHKPRFTTKRPNTFF</sequence>
<reference evidence="1" key="2">
    <citation type="submission" date="2025-08" db="UniProtKB">
        <authorList>
            <consortium name="Ensembl"/>
        </authorList>
    </citation>
    <scope>IDENTIFICATION</scope>
</reference>
<reference evidence="1" key="3">
    <citation type="submission" date="2025-09" db="UniProtKB">
        <authorList>
            <consortium name="Ensembl"/>
        </authorList>
    </citation>
    <scope>IDENTIFICATION</scope>
</reference>
<dbReference type="Ensembl" id="ENSOART00020079021.1">
    <property type="protein sequence ID" value="ENSOARP00020058667.1"/>
    <property type="gene ID" value="ENSOARG00020006201.2"/>
</dbReference>
<protein>
    <submittedName>
        <fullName evidence="1">Uncharacterized protein</fullName>
    </submittedName>
</protein>
<gene>
    <name evidence="1" type="primary">RPL18A</name>
</gene>
<reference evidence="1" key="1">
    <citation type="submission" date="2020-11" db="EMBL/GenBank/DDBJ databases">
        <authorList>
            <person name="Davenport K.M."/>
            <person name="Bickhart D.M."/>
            <person name="Smith T.P.L."/>
            <person name="Murdoch B.M."/>
            <person name="Rosen B.D."/>
        </authorList>
    </citation>
    <scope>NUCLEOTIDE SEQUENCE [LARGE SCALE GENOMIC DNA]</scope>
    <source>
        <strain evidence="1">OAR_USU_Benz2616</strain>
    </source>
</reference>
<accession>A0AC11EGY4</accession>